<dbReference type="GO" id="GO:0016020">
    <property type="term" value="C:membrane"/>
    <property type="evidence" value="ECO:0007669"/>
    <property type="project" value="InterPro"/>
</dbReference>
<evidence type="ECO:0000256" key="6">
    <source>
        <dbReference type="SAM" id="Phobius"/>
    </source>
</evidence>
<dbReference type="CDD" id="cd18774">
    <property type="entry name" value="PDC2_HK_sensor"/>
    <property type="match status" value="1"/>
</dbReference>
<dbReference type="InterPro" id="IPR004090">
    <property type="entry name" value="Chemotax_Me-accpt_rcpt"/>
</dbReference>
<feature type="compositionally biased region" description="Polar residues" evidence="5">
    <location>
        <begin position="725"/>
        <end position="738"/>
    </location>
</feature>
<dbReference type="InterPro" id="IPR003660">
    <property type="entry name" value="HAMP_dom"/>
</dbReference>
<dbReference type="GO" id="GO:0004888">
    <property type="term" value="F:transmembrane signaling receptor activity"/>
    <property type="evidence" value="ECO:0007669"/>
    <property type="project" value="InterPro"/>
</dbReference>
<keyword evidence="1 3" id="KW-0807">Transducer</keyword>
<reference evidence="9" key="1">
    <citation type="journal article" date="2014" name="Int. J. Syst. Evol. Microbiol.">
        <title>Complete genome sequence of Corynebacterium casei LMG S-19264T (=DSM 44701T), isolated from a smear-ripened cheese.</title>
        <authorList>
            <consortium name="US DOE Joint Genome Institute (JGI-PGF)"/>
            <person name="Walter F."/>
            <person name="Albersmeier A."/>
            <person name="Kalinowski J."/>
            <person name="Ruckert C."/>
        </authorList>
    </citation>
    <scope>NUCLEOTIDE SEQUENCE</scope>
    <source>
        <strain evidence="9">JCM 19018</strain>
    </source>
</reference>
<dbReference type="GO" id="GO:0006935">
    <property type="term" value="P:chemotaxis"/>
    <property type="evidence" value="ECO:0007669"/>
    <property type="project" value="InterPro"/>
</dbReference>
<evidence type="ECO:0000313" key="10">
    <source>
        <dbReference type="Proteomes" id="UP000614221"/>
    </source>
</evidence>
<feature type="transmembrane region" description="Helical" evidence="6">
    <location>
        <begin position="292"/>
        <end position="312"/>
    </location>
</feature>
<evidence type="ECO:0000256" key="5">
    <source>
        <dbReference type="SAM" id="MobiDB-lite"/>
    </source>
</evidence>
<feature type="domain" description="Methyl-accepting transducer" evidence="7">
    <location>
        <begin position="471"/>
        <end position="707"/>
    </location>
</feature>
<dbReference type="SMART" id="SM00304">
    <property type="entry name" value="HAMP"/>
    <property type="match status" value="2"/>
</dbReference>
<comment type="similarity">
    <text evidence="2">Belongs to the methyl-accepting chemotaxis (MCP) protein family.</text>
</comment>
<dbReference type="SUPFAM" id="SSF158472">
    <property type="entry name" value="HAMP domain-like"/>
    <property type="match status" value="1"/>
</dbReference>
<dbReference type="Gene3D" id="3.30.450.20">
    <property type="entry name" value="PAS domain"/>
    <property type="match status" value="2"/>
</dbReference>
<feature type="coiled-coil region" evidence="4">
    <location>
        <begin position="612"/>
        <end position="639"/>
    </location>
</feature>
<feature type="domain" description="HAMP" evidence="8">
    <location>
        <begin position="406"/>
        <end position="452"/>
    </location>
</feature>
<name>A0A830ELT5_9EURY</name>
<dbReference type="Pfam" id="PF00015">
    <property type="entry name" value="MCPsignal"/>
    <property type="match status" value="1"/>
</dbReference>
<dbReference type="CDD" id="cd06225">
    <property type="entry name" value="HAMP"/>
    <property type="match status" value="1"/>
</dbReference>
<evidence type="ECO:0000313" key="9">
    <source>
        <dbReference type="EMBL" id="GGK70958.1"/>
    </source>
</evidence>
<dbReference type="SMART" id="SM00283">
    <property type="entry name" value="MA"/>
    <property type="match status" value="1"/>
</dbReference>
<evidence type="ECO:0000259" key="7">
    <source>
        <dbReference type="PROSITE" id="PS50111"/>
    </source>
</evidence>
<dbReference type="PRINTS" id="PR00260">
    <property type="entry name" value="CHEMTRNSDUCR"/>
</dbReference>
<evidence type="ECO:0000256" key="3">
    <source>
        <dbReference type="PROSITE-ProRule" id="PRU00284"/>
    </source>
</evidence>
<sequence>MMESDRDSPLPSFIAGSYAARLGLALSFAIIVIIAAGVLTSAQASATLEEDVADDITALSETQAAQLDDWLTTSRRDARSVSRLPVFTDGTNTEKQQRLEELRSNEELPPGVVAVHYFDTETNEIRASSNQDFIGVNAAEQGAPFATDPPQFDGPDDTHVTEPFSVSVVDHPIVAVVSPVPGDDDRALVYMIDLREKADQISNQRDGSFTTVVNTDGKFVSHPNTSTIGSTAPISQMESNPLGTLEPGESAFHETDSTLMGLTRLESQDWVVMVHADRQNAYALSDQINSDLIALILLAVVNLGLIGVTIGGNTIASLRRLSVKAEAMADGELDVDLDTSREDEFGTLYAAFDNMRANLRTQISEAETAKQEAEEAKEQAQAAREDVESERNEMEALTGHLELKAQQYSNALEAAANGDLTARVDTDSMNDAMAEVGEDINTTLDALEDTIADMKTFATNVIQSSDRVNSNAERVDQASKQVSKSINEIFEGTTEQNEGLESAAAEMQNLSATAQQVASSAQQVADTSQSAAEVGEDGREAAQEAIAEMSAIEDETGETVEEINALDDELDEIGEIVGVITSIVEQTNMLALNASIEAAHADGDGEGFAVVADEIKGLAEETKEAAADIEQRIEGIQEQAGDTVETMESTSNRITEGVSTVEETVDALETIVEYTEEVDTGIQEIDRATEEQARTAQDVMGTIDDLTTISQQTATEADTVAGAAQDQSASIDEVSDSATELRQRADDLESLLDRFTVENSAGTDTDSTAAVGDD</sequence>
<keyword evidence="6" id="KW-0812">Transmembrane</keyword>
<dbReference type="SUPFAM" id="SSF58104">
    <property type="entry name" value="Methyl-accepting chemotaxis protein (MCP) signaling domain"/>
    <property type="match status" value="1"/>
</dbReference>
<dbReference type="Pfam" id="PF00672">
    <property type="entry name" value="HAMP"/>
    <property type="match status" value="1"/>
</dbReference>
<protein>
    <submittedName>
        <fullName evidence="9">Methyl-accepting chemotaxis protein</fullName>
    </submittedName>
</protein>
<dbReference type="PROSITE" id="PS50885">
    <property type="entry name" value="HAMP"/>
    <property type="match status" value="2"/>
</dbReference>
<keyword evidence="4" id="KW-0175">Coiled coil</keyword>
<dbReference type="PANTHER" id="PTHR32089:SF112">
    <property type="entry name" value="LYSOZYME-LIKE PROTEIN-RELATED"/>
    <property type="match status" value="1"/>
</dbReference>
<dbReference type="CDD" id="cd11386">
    <property type="entry name" value="MCP_signal"/>
    <property type="match status" value="1"/>
</dbReference>
<reference evidence="9" key="2">
    <citation type="submission" date="2020-09" db="EMBL/GenBank/DDBJ databases">
        <authorList>
            <person name="Sun Q."/>
            <person name="Ohkuma M."/>
        </authorList>
    </citation>
    <scope>NUCLEOTIDE SEQUENCE</scope>
    <source>
        <strain evidence="9">JCM 19018</strain>
    </source>
</reference>
<keyword evidence="6" id="KW-1133">Transmembrane helix</keyword>
<dbReference type="PANTHER" id="PTHR32089">
    <property type="entry name" value="METHYL-ACCEPTING CHEMOTAXIS PROTEIN MCPB"/>
    <property type="match status" value="1"/>
</dbReference>
<dbReference type="AlphaFoldDB" id="A0A830ELT5"/>
<evidence type="ECO:0000256" key="1">
    <source>
        <dbReference type="ARBA" id="ARBA00023224"/>
    </source>
</evidence>
<dbReference type="Gene3D" id="1.10.287.950">
    <property type="entry name" value="Methyl-accepting chemotaxis protein"/>
    <property type="match status" value="1"/>
</dbReference>
<accession>A0A830ELT5</accession>
<evidence type="ECO:0000256" key="4">
    <source>
        <dbReference type="SAM" id="Coils"/>
    </source>
</evidence>
<proteinExistence type="inferred from homology"/>
<dbReference type="GO" id="GO:0007165">
    <property type="term" value="P:signal transduction"/>
    <property type="evidence" value="ECO:0007669"/>
    <property type="project" value="UniProtKB-KW"/>
</dbReference>
<gene>
    <name evidence="9" type="ORF">GCM10009067_24040</name>
</gene>
<dbReference type="EMBL" id="BMPD01000003">
    <property type="protein sequence ID" value="GGK70958.1"/>
    <property type="molecule type" value="Genomic_DNA"/>
</dbReference>
<feature type="domain" description="HAMP" evidence="8">
    <location>
        <begin position="312"/>
        <end position="364"/>
    </location>
</feature>
<evidence type="ECO:0000259" key="8">
    <source>
        <dbReference type="PROSITE" id="PS50885"/>
    </source>
</evidence>
<dbReference type="PROSITE" id="PS50111">
    <property type="entry name" value="CHEMOTAXIS_TRANSDUC_2"/>
    <property type="match status" value="1"/>
</dbReference>
<evidence type="ECO:0000256" key="2">
    <source>
        <dbReference type="ARBA" id="ARBA00029447"/>
    </source>
</evidence>
<comment type="caution">
    <text evidence="9">The sequence shown here is derived from an EMBL/GenBank/DDBJ whole genome shotgun (WGS) entry which is preliminary data.</text>
</comment>
<keyword evidence="6" id="KW-0472">Membrane</keyword>
<dbReference type="Proteomes" id="UP000614221">
    <property type="component" value="Unassembled WGS sequence"/>
</dbReference>
<dbReference type="InterPro" id="IPR004089">
    <property type="entry name" value="MCPsignal_dom"/>
</dbReference>
<feature type="region of interest" description="Disordered" evidence="5">
    <location>
        <begin position="717"/>
        <end position="741"/>
    </location>
</feature>
<organism evidence="9 10">
    <name type="scientific">Haloarcula sebkhae</name>
    <dbReference type="NCBI Taxonomy" id="932660"/>
    <lineage>
        <taxon>Archaea</taxon>
        <taxon>Methanobacteriati</taxon>
        <taxon>Methanobacteriota</taxon>
        <taxon>Stenosarchaea group</taxon>
        <taxon>Halobacteria</taxon>
        <taxon>Halobacteriales</taxon>
        <taxon>Haloarculaceae</taxon>
        <taxon>Haloarcula</taxon>
    </lineage>
</organism>
<feature type="coiled-coil region" evidence="4">
    <location>
        <begin position="352"/>
        <end position="400"/>
    </location>
</feature>
<feature type="transmembrane region" description="Helical" evidence="6">
    <location>
        <begin position="20"/>
        <end position="39"/>
    </location>
</feature>
<dbReference type="Gene3D" id="6.10.250.1910">
    <property type="match status" value="1"/>
</dbReference>